<reference evidence="5 6" key="1">
    <citation type="submission" date="2018-09" db="EMBL/GenBank/DDBJ databases">
        <title>Whole genome based analysis of evolution and adaptive divergence in Indian and Brazilian strains of Azospirillum brasilense.</title>
        <authorList>
            <person name="Singh C."/>
            <person name="Tripathi A.K."/>
        </authorList>
    </citation>
    <scope>NUCLEOTIDE SEQUENCE [LARGE SCALE GENOMIC DNA]</scope>
    <source>
        <strain evidence="5 6">MTCC4038</strain>
        <plasmid evidence="5 6">p3</plasmid>
    </source>
</reference>
<dbReference type="Gene3D" id="1.10.287.470">
    <property type="entry name" value="Helix hairpin bin"/>
    <property type="match status" value="1"/>
</dbReference>
<dbReference type="InterPro" id="IPR058624">
    <property type="entry name" value="MdtA-like_HH"/>
</dbReference>
<dbReference type="GO" id="GO:1990281">
    <property type="term" value="C:efflux pump complex"/>
    <property type="evidence" value="ECO:0007669"/>
    <property type="project" value="TreeGrafter"/>
</dbReference>
<feature type="domain" description="Multidrug resistance protein MdtA-like C-terminal permuted SH3" evidence="4">
    <location>
        <begin position="298"/>
        <end position="355"/>
    </location>
</feature>
<name>A0A4D8QNL7_AZOBR</name>
<dbReference type="Gene3D" id="2.40.420.20">
    <property type="match status" value="1"/>
</dbReference>
<dbReference type="SUPFAM" id="SSF111369">
    <property type="entry name" value="HlyD-like secretion proteins"/>
    <property type="match status" value="1"/>
</dbReference>
<dbReference type="NCBIfam" id="TIGR01730">
    <property type="entry name" value="RND_mfp"/>
    <property type="match status" value="1"/>
</dbReference>
<dbReference type="InterPro" id="IPR058627">
    <property type="entry name" value="MdtA-like_C"/>
</dbReference>
<proteinExistence type="inferred from homology"/>
<evidence type="ECO:0000313" key="5">
    <source>
        <dbReference type="EMBL" id="QCO12485.1"/>
    </source>
</evidence>
<dbReference type="Pfam" id="PF25967">
    <property type="entry name" value="RND-MFP_C"/>
    <property type="match status" value="1"/>
</dbReference>
<dbReference type="EMBL" id="CP032342">
    <property type="protein sequence ID" value="QCO12485.1"/>
    <property type="molecule type" value="Genomic_DNA"/>
</dbReference>
<dbReference type="Gene3D" id="2.40.50.100">
    <property type="match status" value="1"/>
</dbReference>
<dbReference type="InterPro" id="IPR058792">
    <property type="entry name" value="Beta-barrel_RND_2"/>
</dbReference>
<dbReference type="Pfam" id="PF25876">
    <property type="entry name" value="HH_MFP_RND"/>
    <property type="match status" value="1"/>
</dbReference>
<dbReference type="Pfam" id="PF25954">
    <property type="entry name" value="Beta-barrel_RND_2"/>
    <property type="match status" value="1"/>
</dbReference>
<dbReference type="InterPro" id="IPR006143">
    <property type="entry name" value="RND_pump_MFP"/>
</dbReference>
<organism evidence="5 6">
    <name type="scientific">Azospirillum brasilense</name>
    <dbReference type="NCBI Taxonomy" id="192"/>
    <lineage>
        <taxon>Bacteria</taxon>
        <taxon>Pseudomonadati</taxon>
        <taxon>Pseudomonadota</taxon>
        <taxon>Alphaproteobacteria</taxon>
        <taxon>Rhodospirillales</taxon>
        <taxon>Azospirillaceae</taxon>
        <taxon>Azospirillum</taxon>
    </lineage>
</organism>
<keyword evidence="5" id="KW-0614">Plasmid</keyword>
<evidence type="ECO:0000259" key="3">
    <source>
        <dbReference type="Pfam" id="PF25954"/>
    </source>
</evidence>
<accession>A0A4D8QNL7</accession>
<feature type="domain" description="CusB-like beta-barrel" evidence="3">
    <location>
        <begin position="232"/>
        <end position="289"/>
    </location>
</feature>
<gene>
    <name evidence="5" type="ORF">D3868_25855</name>
</gene>
<dbReference type="Gene3D" id="2.40.30.170">
    <property type="match status" value="1"/>
</dbReference>
<evidence type="ECO:0000256" key="1">
    <source>
        <dbReference type="ARBA" id="ARBA00009477"/>
    </source>
</evidence>
<dbReference type="Proteomes" id="UP000298774">
    <property type="component" value="Plasmid p3"/>
</dbReference>
<evidence type="ECO:0000259" key="4">
    <source>
        <dbReference type="Pfam" id="PF25967"/>
    </source>
</evidence>
<evidence type="ECO:0000313" key="6">
    <source>
        <dbReference type="Proteomes" id="UP000298774"/>
    </source>
</evidence>
<dbReference type="PANTHER" id="PTHR30469">
    <property type="entry name" value="MULTIDRUG RESISTANCE PROTEIN MDTA"/>
    <property type="match status" value="1"/>
</dbReference>
<geneLocation type="plasmid" evidence="5 6">
    <name>p3</name>
</geneLocation>
<dbReference type="PANTHER" id="PTHR30469:SF38">
    <property type="entry name" value="HLYD FAMILY SECRETION PROTEIN"/>
    <property type="match status" value="1"/>
</dbReference>
<feature type="domain" description="Multidrug resistance protein MdtA-like alpha-helical hairpin" evidence="2">
    <location>
        <begin position="110"/>
        <end position="179"/>
    </location>
</feature>
<comment type="similarity">
    <text evidence="1">Belongs to the membrane fusion protein (MFP) (TC 8.A.1) family.</text>
</comment>
<sequence>MGESVNHRRAERARRRWALLAVAPSILLAACGSGEEPVADPVRPVRVVTVAKHEGGETLSLTGQIQAQDEVSLAFRIDGRMIERLVNVGDQVEAGQPIARLDPEPARNALRTAQANLSAAMGQQTLARNDYERQETLLGQGWTTRARYDTAAQALKAAAAQVDSAQAQFDTAQDHLGYTELVADGAGTVTARGAEPGEVVAAGRMIVHLARRDGRDAVFDVPAPVFRIAPANAVVTVALASDPAVQTIGRVREVAPQADPVTRTFTVRVGLQDPPDAMRLGSTVNGSIQTGGVGGFEIPATALTQANRQPAVWVVDPATGTVALRNIDLERYDLARVIVARGLEADEVVVTAGVQALRPGQKVRMLGAGP</sequence>
<dbReference type="AlphaFoldDB" id="A0A4D8QNL7"/>
<dbReference type="GO" id="GO:0015562">
    <property type="term" value="F:efflux transmembrane transporter activity"/>
    <property type="evidence" value="ECO:0007669"/>
    <property type="project" value="TreeGrafter"/>
</dbReference>
<protein>
    <submittedName>
        <fullName evidence="5">Efflux RND transporter periplasmic adaptor subunit</fullName>
    </submittedName>
</protein>
<evidence type="ECO:0000259" key="2">
    <source>
        <dbReference type="Pfam" id="PF25876"/>
    </source>
</evidence>